<keyword evidence="1" id="KW-0812">Transmembrane</keyword>
<evidence type="ECO:0000256" key="1">
    <source>
        <dbReference type="SAM" id="Phobius"/>
    </source>
</evidence>
<dbReference type="SUPFAM" id="SSF53756">
    <property type="entry name" value="UDP-Glycosyltransferase/glycogen phosphorylase"/>
    <property type="match status" value="1"/>
</dbReference>
<feature type="domain" description="Glycosyltransferase subfamily 4-like N-terminal" evidence="3">
    <location>
        <begin position="23"/>
        <end position="168"/>
    </location>
</feature>
<dbReference type="InterPro" id="IPR001296">
    <property type="entry name" value="Glyco_trans_1"/>
</dbReference>
<dbReference type="PANTHER" id="PTHR45947">
    <property type="entry name" value="SULFOQUINOVOSYL TRANSFERASE SQD2"/>
    <property type="match status" value="1"/>
</dbReference>
<feature type="transmembrane region" description="Helical" evidence="1">
    <location>
        <begin position="65"/>
        <end position="83"/>
    </location>
</feature>
<dbReference type="Pfam" id="PF00534">
    <property type="entry name" value="Glycos_transf_1"/>
    <property type="match status" value="1"/>
</dbReference>
<reference evidence="5" key="1">
    <citation type="submission" date="2017-02" db="EMBL/GenBank/DDBJ databases">
        <authorList>
            <person name="Daims H."/>
        </authorList>
    </citation>
    <scope>NUCLEOTIDE SEQUENCE [LARGE SCALE GENOMIC DNA]</scope>
</reference>
<dbReference type="InterPro" id="IPR050194">
    <property type="entry name" value="Glycosyltransferase_grp1"/>
</dbReference>
<dbReference type="Proteomes" id="UP000195667">
    <property type="component" value="Unassembled WGS sequence"/>
</dbReference>
<dbReference type="Gene3D" id="3.40.50.2000">
    <property type="entry name" value="Glycogen Phosphorylase B"/>
    <property type="match status" value="2"/>
</dbReference>
<keyword evidence="5" id="KW-1185">Reference proteome</keyword>
<dbReference type="GO" id="GO:0016758">
    <property type="term" value="F:hexosyltransferase activity"/>
    <property type="evidence" value="ECO:0007669"/>
    <property type="project" value="TreeGrafter"/>
</dbReference>
<sequence length="374" mass="42827">MKIICFSKRQYMQKDVIDDRYARLYELPHQLARQGHQVLGICLSYRKREEGYFQHYQDGDAYLNWYSYNLGLFIMPGLIRYLYRVRALLQKFKPDVILASSDSPSVILTALLARSIKTPYFIDLYDNYESFGLSKIPGMLLLYRWAIRHSMGISCVSEPLSDYIRQHYRHTNVLTLESTIKGGDFYQQNQQDARLARGLPTHAKIIGVAGSLSHSRGIHLLYDSFLHMAKSQADLHLALAGSTDSASPIPNHPRIHYLGLLPHSAIASFYNSLNLAVVCMRDTAFGRYAFPQKTYEILACNTPILTARLGALQHTFKDYPQCLYEPDNQIDLQTKIEYLLQNPVSITITIPTWQDQAKKLINWLHISLTSNASD</sequence>
<keyword evidence="4" id="KW-0808">Transferase</keyword>
<evidence type="ECO:0000259" key="2">
    <source>
        <dbReference type="Pfam" id="PF00534"/>
    </source>
</evidence>
<evidence type="ECO:0000313" key="5">
    <source>
        <dbReference type="Proteomes" id="UP000195667"/>
    </source>
</evidence>
<keyword evidence="1" id="KW-1133">Transmembrane helix</keyword>
<dbReference type="AlphaFoldDB" id="A0A1R4HCI6"/>
<dbReference type="OrthoDB" id="258796at2"/>
<dbReference type="Pfam" id="PF13579">
    <property type="entry name" value="Glyco_trans_4_4"/>
    <property type="match status" value="1"/>
</dbReference>
<keyword evidence="1" id="KW-0472">Membrane</keyword>
<protein>
    <submittedName>
        <fullName evidence="4">Glycosyl transferase group 1</fullName>
    </submittedName>
</protein>
<proteinExistence type="predicted"/>
<feature type="domain" description="Glycosyl transferase family 1" evidence="2">
    <location>
        <begin position="196"/>
        <end position="343"/>
    </location>
</feature>
<evidence type="ECO:0000259" key="3">
    <source>
        <dbReference type="Pfam" id="PF13579"/>
    </source>
</evidence>
<name>A0A1R4HCI6_9GAMM</name>
<accession>A0A1R4HCI6</accession>
<dbReference type="InterPro" id="IPR028098">
    <property type="entry name" value="Glyco_trans_4-like_N"/>
</dbReference>
<gene>
    <name evidence="4" type="ORF">CRENPOLYSF1_50027</name>
</gene>
<dbReference type="EMBL" id="FUKI01000126">
    <property type="protein sequence ID" value="SJM93929.1"/>
    <property type="molecule type" value="Genomic_DNA"/>
</dbReference>
<evidence type="ECO:0000313" key="4">
    <source>
        <dbReference type="EMBL" id="SJM93929.1"/>
    </source>
</evidence>
<dbReference type="PANTHER" id="PTHR45947:SF3">
    <property type="entry name" value="SULFOQUINOVOSYL TRANSFERASE SQD2"/>
    <property type="match status" value="1"/>
</dbReference>
<organism evidence="4 5">
    <name type="scientific">Crenothrix polyspora</name>
    <dbReference type="NCBI Taxonomy" id="360316"/>
    <lineage>
        <taxon>Bacteria</taxon>
        <taxon>Pseudomonadati</taxon>
        <taxon>Pseudomonadota</taxon>
        <taxon>Gammaproteobacteria</taxon>
        <taxon>Methylococcales</taxon>
        <taxon>Crenotrichaceae</taxon>
        <taxon>Crenothrix</taxon>
    </lineage>
</organism>